<keyword evidence="1" id="KW-0812">Transmembrane</keyword>
<proteinExistence type="predicted"/>
<accession>A0A918YKP8</accession>
<dbReference type="Proteomes" id="UP000655443">
    <property type="component" value="Unassembled WGS sequence"/>
</dbReference>
<feature type="transmembrane region" description="Helical" evidence="1">
    <location>
        <begin position="24"/>
        <end position="44"/>
    </location>
</feature>
<sequence length="59" mass="5654">MLAATAAVLVAGYGRLGSVVDGAFGAAVGCAAGLILCALLYLLMESAVSGKAPRGGGRD</sequence>
<dbReference type="AlphaFoldDB" id="A0A918YKP8"/>
<comment type="caution">
    <text evidence="2">The sequence shown here is derived from an EMBL/GenBank/DDBJ whole genome shotgun (WGS) entry which is preliminary data.</text>
</comment>
<dbReference type="EMBL" id="BMVG01000012">
    <property type="protein sequence ID" value="GHE06694.1"/>
    <property type="molecule type" value="Genomic_DNA"/>
</dbReference>
<evidence type="ECO:0000313" key="2">
    <source>
        <dbReference type="EMBL" id="GHE06694.1"/>
    </source>
</evidence>
<keyword evidence="3" id="KW-1185">Reference proteome</keyword>
<keyword evidence="1" id="KW-0472">Membrane</keyword>
<gene>
    <name evidence="2" type="ORF">GCM10010339_48620</name>
</gene>
<reference evidence="2" key="2">
    <citation type="submission" date="2020-09" db="EMBL/GenBank/DDBJ databases">
        <authorList>
            <person name="Sun Q."/>
            <person name="Ohkuma M."/>
        </authorList>
    </citation>
    <scope>NUCLEOTIDE SEQUENCE</scope>
    <source>
        <strain evidence="2">JCM 4714</strain>
    </source>
</reference>
<keyword evidence="1" id="KW-1133">Transmembrane helix</keyword>
<organism evidence="2 3">
    <name type="scientific">Streptomyces alanosinicus</name>
    <dbReference type="NCBI Taxonomy" id="68171"/>
    <lineage>
        <taxon>Bacteria</taxon>
        <taxon>Bacillati</taxon>
        <taxon>Actinomycetota</taxon>
        <taxon>Actinomycetes</taxon>
        <taxon>Kitasatosporales</taxon>
        <taxon>Streptomycetaceae</taxon>
        <taxon>Streptomyces</taxon>
    </lineage>
</organism>
<evidence type="ECO:0000256" key="1">
    <source>
        <dbReference type="SAM" id="Phobius"/>
    </source>
</evidence>
<name>A0A918YKP8_9ACTN</name>
<reference evidence="2" key="1">
    <citation type="journal article" date="2014" name="Int. J. Syst. Evol. Microbiol.">
        <title>Complete genome sequence of Corynebacterium casei LMG S-19264T (=DSM 44701T), isolated from a smear-ripened cheese.</title>
        <authorList>
            <consortium name="US DOE Joint Genome Institute (JGI-PGF)"/>
            <person name="Walter F."/>
            <person name="Albersmeier A."/>
            <person name="Kalinowski J."/>
            <person name="Ruckert C."/>
        </authorList>
    </citation>
    <scope>NUCLEOTIDE SEQUENCE</scope>
    <source>
        <strain evidence="2">JCM 4714</strain>
    </source>
</reference>
<dbReference type="RefSeq" id="WP_189955720.1">
    <property type="nucleotide sequence ID" value="NZ_BMVG01000012.1"/>
</dbReference>
<evidence type="ECO:0000313" key="3">
    <source>
        <dbReference type="Proteomes" id="UP000655443"/>
    </source>
</evidence>
<protein>
    <submittedName>
        <fullName evidence="2">Uncharacterized protein</fullName>
    </submittedName>
</protein>